<feature type="compositionally biased region" description="Polar residues" evidence="1">
    <location>
        <begin position="16"/>
        <end position="36"/>
    </location>
</feature>
<proteinExistence type="predicted"/>
<evidence type="ECO:0000256" key="1">
    <source>
        <dbReference type="SAM" id="MobiDB-lite"/>
    </source>
</evidence>
<name>A0A6A3NQX0_9STRA</name>
<sequence length="103" mass="11135">MFSIMLAGGAEPPVSPRTTPASSQLQTGRNPTENCRNSRSKLAFQLRAVMASPPSTLPGYPHRFSTVAIAEPGKRVRVDDRVDSSEALCKSRHSSPLDSRLKA</sequence>
<evidence type="ECO:0000313" key="4">
    <source>
        <dbReference type="Proteomes" id="UP000434957"/>
    </source>
</evidence>
<evidence type="ECO:0000313" key="5">
    <source>
        <dbReference type="Proteomes" id="UP000435112"/>
    </source>
</evidence>
<organism evidence="2 5">
    <name type="scientific">Phytophthora rubi</name>
    <dbReference type="NCBI Taxonomy" id="129364"/>
    <lineage>
        <taxon>Eukaryota</taxon>
        <taxon>Sar</taxon>
        <taxon>Stramenopiles</taxon>
        <taxon>Oomycota</taxon>
        <taxon>Peronosporomycetes</taxon>
        <taxon>Peronosporales</taxon>
        <taxon>Peronosporaceae</taxon>
        <taxon>Phytophthora</taxon>
    </lineage>
</organism>
<protein>
    <submittedName>
        <fullName evidence="2">Uncharacterized protein</fullName>
    </submittedName>
</protein>
<dbReference type="Proteomes" id="UP000435112">
    <property type="component" value="Unassembled WGS sequence"/>
</dbReference>
<reference evidence="2 5" key="1">
    <citation type="submission" date="2018-09" db="EMBL/GenBank/DDBJ databases">
        <title>Genomic investigation of the strawberry pathogen Phytophthora fragariae indicates pathogenicity is determined by transcriptional variation in three key races.</title>
        <authorList>
            <person name="Adams T.M."/>
            <person name="Armitage A.D."/>
            <person name="Sobczyk M.K."/>
            <person name="Bates H.J."/>
            <person name="Dunwell J.M."/>
            <person name="Nellist C.F."/>
            <person name="Harrison R.J."/>
        </authorList>
    </citation>
    <scope>NUCLEOTIDE SEQUENCE [LARGE SCALE GENOMIC DNA]</scope>
    <source>
        <strain evidence="2 5">SCRP324</strain>
        <strain evidence="3 4">SCRP333</strain>
    </source>
</reference>
<dbReference type="EMBL" id="QXFU01000069">
    <property type="protein sequence ID" value="KAE9045613.1"/>
    <property type="molecule type" value="Genomic_DNA"/>
</dbReference>
<evidence type="ECO:0000313" key="3">
    <source>
        <dbReference type="EMBL" id="KAE9356614.1"/>
    </source>
</evidence>
<dbReference type="AlphaFoldDB" id="A0A6A3NQX0"/>
<dbReference type="EMBL" id="QXFT01000068">
    <property type="protein sequence ID" value="KAE9356614.1"/>
    <property type="molecule type" value="Genomic_DNA"/>
</dbReference>
<feature type="region of interest" description="Disordered" evidence="1">
    <location>
        <begin position="77"/>
        <end position="103"/>
    </location>
</feature>
<accession>A0A6A3NQX0</accession>
<feature type="region of interest" description="Disordered" evidence="1">
    <location>
        <begin position="1"/>
        <end position="36"/>
    </location>
</feature>
<evidence type="ECO:0000313" key="2">
    <source>
        <dbReference type="EMBL" id="KAE9045613.1"/>
    </source>
</evidence>
<gene>
    <name evidence="2" type="ORF">PR002_g2140</name>
    <name evidence="3" type="ORF">PR003_g2225</name>
</gene>
<dbReference type="Proteomes" id="UP000434957">
    <property type="component" value="Unassembled WGS sequence"/>
</dbReference>
<keyword evidence="4" id="KW-1185">Reference proteome</keyword>
<comment type="caution">
    <text evidence="2">The sequence shown here is derived from an EMBL/GenBank/DDBJ whole genome shotgun (WGS) entry which is preliminary data.</text>
</comment>